<evidence type="ECO:0000313" key="2">
    <source>
        <dbReference type="EMBL" id="KAK3239314.1"/>
    </source>
</evidence>
<evidence type="ECO:0000313" key="3">
    <source>
        <dbReference type="Proteomes" id="UP001190700"/>
    </source>
</evidence>
<dbReference type="GO" id="GO:0015074">
    <property type="term" value="P:DNA integration"/>
    <property type="evidence" value="ECO:0007669"/>
    <property type="project" value="InterPro"/>
</dbReference>
<keyword evidence="3" id="KW-1185">Reference proteome</keyword>
<dbReference type="GO" id="GO:0006310">
    <property type="term" value="P:DNA recombination"/>
    <property type="evidence" value="ECO:0007669"/>
    <property type="project" value="UniProtKB-KW"/>
</dbReference>
<dbReference type="Proteomes" id="UP001190700">
    <property type="component" value="Unassembled WGS sequence"/>
</dbReference>
<dbReference type="PANTHER" id="PTHR34605:SF5">
    <property type="entry name" value="INTEGRASE_RECOMBINASE XERD HOMOLOG"/>
    <property type="match status" value="1"/>
</dbReference>
<gene>
    <name evidence="2" type="ORF">CYMTET_50750</name>
</gene>
<dbReference type="GO" id="GO:0003677">
    <property type="term" value="F:DNA binding"/>
    <property type="evidence" value="ECO:0007669"/>
    <property type="project" value="InterPro"/>
</dbReference>
<protein>
    <recommendedName>
        <fullName evidence="4">Tyr recombinase domain-containing protein</fullName>
    </recommendedName>
</protein>
<dbReference type="AlphaFoldDB" id="A0AAE0BP67"/>
<dbReference type="EMBL" id="LGRX02033957">
    <property type="protein sequence ID" value="KAK3239314.1"/>
    <property type="molecule type" value="Genomic_DNA"/>
</dbReference>
<dbReference type="Gene3D" id="1.10.443.10">
    <property type="entry name" value="Intergrase catalytic core"/>
    <property type="match status" value="1"/>
</dbReference>
<reference evidence="2 3" key="1">
    <citation type="journal article" date="2015" name="Genome Biol. Evol.">
        <title>Comparative Genomics of a Bacterivorous Green Alga Reveals Evolutionary Causalities and Consequences of Phago-Mixotrophic Mode of Nutrition.</title>
        <authorList>
            <person name="Burns J.A."/>
            <person name="Paasch A."/>
            <person name="Narechania A."/>
            <person name="Kim E."/>
        </authorList>
    </citation>
    <scope>NUCLEOTIDE SEQUENCE [LARGE SCALE GENOMIC DNA]</scope>
    <source>
        <strain evidence="2 3">PLY_AMNH</strain>
    </source>
</reference>
<dbReference type="PANTHER" id="PTHR34605">
    <property type="entry name" value="PHAGE_INTEGRASE DOMAIN-CONTAINING PROTEIN"/>
    <property type="match status" value="1"/>
</dbReference>
<dbReference type="InterPro" id="IPR052925">
    <property type="entry name" value="Phage_Integrase-like_Recomb"/>
</dbReference>
<sequence length="540" mass="61641">MRHVPGSPICPVTSLQRVMEGPGLGEDGPLFCIEDAKGRLKPLTHSFFVSTFRKLAERAGLDPKAYSGHSFRRGGATAASGLAVADHLIQAHGDWASDCYKLYIDLGREQQLLLPSAMAEDLPSDGVGKFLCVWPRRSGLSPGAPSSNQCLVDRLVQSKVESNLRVKRSHFEVEMWRELREEYQEKCVALDAKLRSGGMSPQDKRELRRSLDRDYEDDKKDLVQSLDQAMQVAKSRALAHEYSDLGASAQHVAHIHEGRALEAARHWSLGTTTRRFNEWRDFLRDTKQRLHGRVDSEEFPSFSMRDHSMGRPLTAAVDRWLQVLSQDSFGRWRKKVDTSKHHAAKSGELLLRYLSTQKQHVFKQWHNRFEERRWEEGLISKVSGKVQRHAMVSAFTRWNGWLDRLHVQQSKERMSETFHMSIMLATAFLQWQENASESALEGRLEARADGYYRKLRTQESFTGWRNFIKIYHAKAKLLLIGLGKWIGIGDAFGSFHCWWCSHCHGRVGIDPPHLAQMLRLEVRWVRVAEDAGGCFGLAVS</sequence>
<keyword evidence="1" id="KW-0233">DNA recombination</keyword>
<evidence type="ECO:0000256" key="1">
    <source>
        <dbReference type="ARBA" id="ARBA00023172"/>
    </source>
</evidence>
<dbReference type="SUPFAM" id="SSF56349">
    <property type="entry name" value="DNA breaking-rejoining enzymes"/>
    <property type="match status" value="1"/>
</dbReference>
<accession>A0AAE0BP67</accession>
<evidence type="ECO:0008006" key="4">
    <source>
        <dbReference type="Google" id="ProtNLM"/>
    </source>
</evidence>
<dbReference type="InterPro" id="IPR011010">
    <property type="entry name" value="DNA_brk_join_enz"/>
</dbReference>
<proteinExistence type="predicted"/>
<dbReference type="InterPro" id="IPR013762">
    <property type="entry name" value="Integrase-like_cat_sf"/>
</dbReference>
<name>A0AAE0BP67_9CHLO</name>
<organism evidence="2 3">
    <name type="scientific">Cymbomonas tetramitiformis</name>
    <dbReference type="NCBI Taxonomy" id="36881"/>
    <lineage>
        <taxon>Eukaryota</taxon>
        <taxon>Viridiplantae</taxon>
        <taxon>Chlorophyta</taxon>
        <taxon>Pyramimonadophyceae</taxon>
        <taxon>Pyramimonadales</taxon>
        <taxon>Pyramimonadaceae</taxon>
        <taxon>Cymbomonas</taxon>
    </lineage>
</organism>
<comment type="caution">
    <text evidence="2">The sequence shown here is derived from an EMBL/GenBank/DDBJ whole genome shotgun (WGS) entry which is preliminary data.</text>
</comment>